<evidence type="ECO:0000256" key="8">
    <source>
        <dbReference type="ARBA" id="ARBA00023306"/>
    </source>
</evidence>
<organism evidence="11 12">
    <name type="scientific">Enterovibrio qingdaonensis</name>
    <dbReference type="NCBI Taxonomy" id="2899818"/>
    <lineage>
        <taxon>Bacteria</taxon>
        <taxon>Pseudomonadati</taxon>
        <taxon>Pseudomonadota</taxon>
        <taxon>Gammaproteobacteria</taxon>
        <taxon>Vibrionales</taxon>
        <taxon>Vibrionaceae</taxon>
        <taxon>Enterovibrio</taxon>
    </lineage>
</organism>
<dbReference type="PROSITE" id="PS51779">
    <property type="entry name" value="POTRA"/>
    <property type="match status" value="1"/>
</dbReference>
<dbReference type="InterPro" id="IPR034746">
    <property type="entry name" value="POTRA"/>
</dbReference>
<evidence type="ECO:0000256" key="3">
    <source>
        <dbReference type="ARBA" id="ARBA00022519"/>
    </source>
</evidence>
<keyword evidence="6 9" id="KW-1133">Transmembrane helix</keyword>
<evidence type="ECO:0000256" key="6">
    <source>
        <dbReference type="ARBA" id="ARBA00022989"/>
    </source>
</evidence>
<keyword evidence="4 9" id="KW-0132">Cell division</keyword>
<comment type="similarity">
    <text evidence="9">Belongs to the FtsQ/DivIB family. FtsQ subfamily.</text>
</comment>
<evidence type="ECO:0000256" key="5">
    <source>
        <dbReference type="ARBA" id="ARBA00022692"/>
    </source>
</evidence>
<feature type="transmembrane region" description="Helical" evidence="9">
    <location>
        <begin position="35"/>
        <end position="54"/>
    </location>
</feature>
<comment type="subunit">
    <text evidence="9">Part of a complex composed of FtsB, FtsL and FtsQ.</text>
</comment>
<keyword evidence="3 9" id="KW-0997">Cell inner membrane</keyword>
<feature type="domain" description="POTRA" evidence="10">
    <location>
        <begin position="66"/>
        <end position="136"/>
    </location>
</feature>
<evidence type="ECO:0000256" key="9">
    <source>
        <dbReference type="HAMAP-Rule" id="MF_00911"/>
    </source>
</evidence>
<keyword evidence="2 9" id="KW-1003">Cell membrane</keyword>
<evidence type="ECO:0000256" key="1">
    <source>
        <dbReference type="ARBA" id="ARBA00004370"/>
    </source>
</evidence>
<keyword evidence="5 9" id="KW-0812">Transmembrane</keyword>
<dbReference type="InterPro" id="IPR045335">
    <property type="entry name" value="FtsQ_C_sf"/>
</dbReference>
<dbReference type="Proteomes" id="UP001149821">
    <property type="component" value="Unassembled WGS sequence"/>
</dbReference>
<keyword evidence="7 9" id="KW-0472">Membrane</keyword>
<proteinExistence type="inferred from homology"/>
<dbReference type="InterPro" id="IPR026579">
    <property type="entry name" value="FtsQ"/>
</dbReference>
<dbReference type="InterPro" id="IPR005548">
    <property type="entry name" value="Cell_div_FtsQ/DivIB_C"/>
</dbReference>
<name>A0ABT5QP38_9GAMM</name>
<protein>
    <recommendedName>
        <fullName evidence="9">Cell division protein FtsQ</fullName>
    </recommendedName>
</protein>
<dbReference type="Gene3D" id="3.10.20.310">
    <property type="entry name" value="membrane protein fhac"/>
    <property type="match status" value="1"/>
</dbReference>
<dbReference type="Gene3D" id="3.40.50.11690">
    <property type="entry name" value="Cell division protein FtsQ/DivIB"/>
    <property type="match status" value="1"/>
</dbReference>
<evidence type="ECO:0000313" key="12">
    <source>
        <dbReference type="Proteomes" id="UP001149821"/>
    </source>
</evidence>
<dbReference type="InterPro" id="IPR013685">
    <property type="entry name" value="POTRA_FtsQ_type"/>
</dbReference>
<evidence type="ECO:0000256" key="4">
    <source>
        <dbReference type="ARBA" id="ARBA00022618"/>
    </source>
</evidence>
<evidence type="ECO:0000256" key="7">
    <source>
        <dbReference type="ARBA" id="ARBA00023136"/>
    </source>
</evidence>
<gene>
    <name evidence="9" type="primary">ftsQ</name>
    <name evidence="11" type="ORF">LRP49_13895</name>
</gene>
<dbReference type="PANTHER" id="PTHR35851:SF1">
    <property type="entry name" value="CELL DIVISION PROTEIN FTSQ"/>
    <property type="match status" value="1"/>
</dbReference>
<comment type="subcellular location">
    <subcellularLocation>
        <location evidence="9">Cell inner membrane</location>
        <topology evidence="9">Single-pass type II membrane protein</topology>
    </subcellularLocation>
    <subcellularLocation>
        <location evidence="1">Membrane</location>
    </subcellularLocation>
    <text evidence="9">Localizes to the division septum.</text>
</comment>
<dbReference type="PANTHER" id="PTHR35851">
    <property type="entry name" value="CELL DIVISION PROTEIN FTSQ"/>
    <property type="match status" value="1"/>
</dbReference>
<evidence type="ECO:0000256" key="2">
    <source>
        <dbReference type="ARBA" id="ARBA00022475"/>
    </source>
</evidence>
<comment type="caution">
    <text evidence="11">The sequence shown here is derived from an EMBL/GenBank/DDBJ whole genome shotgun (WGS) entry which is preliminary data.</text>
</comment>
<dbReference type="Pfam" id="PF03799">
    <property type="entry name" value="FtsQ_DivIB_C"/>
    <property type="match status" value="1"/>
</dbReference>
<evidence type="ECO:0000313" key="11">
    <source>
        <dbReference type="EMBL" id="MDD1782265.1"/>
    </source>
</evidence>
<accession>A0ABT5QP38</accession>
<dbReference type="HAMAP" id="MF_00911">
    <property type="entry name" value="FtsQ_subfam"/>
    <property type="match status" value="1"/>
</dbReference>
<reference evidence="11" key="1">
    <citation type="submission" date="2021-12" db="EMBL/GenBank/DDBJ databases">
        <title>Enterovibrio ZSDZ35 sp. nov. and Enterovibrio ZSDZ42 sp. nov., isolated from coastal seawater in Qingdao.</title>
        <authorList>
            <person name="Zhang P."/>
        </authorList>
    </citation>
    <scope>NUCLEOTIDE SEQUENCE</scope>
    <source>
        <strain evidence="11">ZSDZ35</strain>
    </source>
</reference>
<evidence type="ECO:0000259" key="10">
    <source>
        <dbReference type="PROSITE" id="PS51779"/>
    </source>
</evidence>
<sequence length="271" mass="30440">MSKAAGCPSRARQLPDMTQMTAEELPAQPSMLKSHWGGLVFLVFVILAIFWSMLRVLTWMGDEQQLPLSQIVVQGDLQHVTPSDVRNAVLTLGTLKSFMLQDVDTIHGAVASLPWVANVAIRKQWPDTLKVDVTEYHPEAVWNGSRLLDSHGVVFGANPEDVKEQHLVSLHGPEGSEEEVLEVWRELRDILAPTEYKIAALALNERRSWRIVTRDGVRIELGRESRNERLKRFVGLIKDIDATGRTIQYVDLRYDTGAAVGWKAPDQASKE</sequence>
<dbReference type="EMBL" id="JAJUBB010000009">
    <property type="protein sequence ID" value="MDD1782265.1"/>
    <property type="molecule type" value="Genomic_DNA"/>
</dbReference>
<keyword evidence="8 9" id="KW-0131">Cell cycle</keyword>
<dbReference type="GO" id="GO:0051301">
    <property type="term" value="P:cell division"/>
    <property type="evidence" value="ECO:0007669"/>
    <property type="project" value="UniProtKB-KW"/>
</dbReference>
<keyword evidence="12" id="KW-1185">Reference proteome</keyword>
<dbReference type="Pfam" id="PF08478">
    <property type="entry name" value="POTRA_1"/>
    <property type="match status" value="1"/>
</dbReference>
<comment type="function">
    <text evidence="9">Essential cell division protein. May link together the upstream cell division proteins, which are predominantly cytoplasmic, with the downstream cell division proteins, which are predominantly periplasmic. May control correct divisome assembly.</text>
</comment>